<evidence type="ECO:0000313" key="6">
    <source>
        <dbReference type="Proteomes" id="UP000657006"/>
    </source>
</evidence>
<dbReference type="SUPFAM" id="SSF48179">
    <property type="entry name" value="6-phosphogluconate dehydrogenase C-terminal domain-like"/>
    <property type="match status" value="1"/>
</dbReference>
<dbReference type="SUPFAM" id="SSF51735">
    <property type="entry name" value="NAD(P)-binding Rossmann-fold domains"/>
    <property type="match status" value="1"/>
</dbReference>
<dbReference type="AlphaFoldDB" id="A0A926I0C2"/>
<dbReference type="Gene3D" id="1.10.3660.10">
    <property type="entry name" value="6-phosphogluconate dehydrogenase C-terminal like domain"/>
    <property type="match status" value="1"/>
</dbReference>
<organism evidence="5 6">
    <name type="scientific">Bianquea renquensis</name>
    <dbReference type="NCBI Taxonomy" id="2763661"/>
    <lineage>
        <taxon>Bacteria</taxon>
        <taxon>Bacillati</taxon>
        <taxon>Bacillota</taxon>
        <taxon>Clostridia</taxon>
        <taxon>Eubacteriales</taxon>
        <taxon>Bianqueaceae</taxon>
        <taxon>Bianquea</taxon>
    </lineage>
</organism>
<dbReference type="GO" id="GO:0004665">
    <property type="term" value="F:prephenate dehydrogenase (NADP+) activity"/>
    <property type="evidence" value="ECO:0007669"/>
    <property type="project" value="InterPro"/>
</dbReference>
<gene>
    <name evidence="5" type="ORF">H8730_00650</name>
</gene>
<evidence type="ECO:0000259" key="4">
    <source>
        <dbReference type="PROSITE" id="PS51176"/>
    </source>
</evidence>
<dbReference type="PROSITE" id="PS51176">
    <property type="entry name" value="PDH_ADH"/>
    <property type="match status" value="1"/>
</dbReference>
<dbReference type="GO" id="GO:0006571">
    <property type="term" value="P:tyrosine biosynthetic process"/>
    <property type="evidence" value="ECO:0007669"/>
    <property type="project" value="InterPro"/>
</dbReference>
<dbReference type="Gene3D" id="3.40.50.720">
    <property type="entry name" value="NAD(P)-binding Rossmann-like Domain"/>
    <property type="match status" value="1"/>
</dbReference>
<dbReference type="PANTHER" id="PTHR21363">
    <property type="entry name" value="PREPHENATE DEHYDROGENASE"/>
    <property type="match status" value="1"/>
</dbReference>
<feature type="domain" description="Prephenate/arogenate dehydrogenase" evidence="4">
    <location>
        <begin position="13"/>
        <end position="304"/>
    </location>
</feature>
<evidence type="ECO:0000256" key="1">
    <source>
        <dbReference type="ARBA" id="ARBA00007964"/>
    </source>
</evidence>
<comment type="caution">
    <text evidence="5">The sequence shown here is derived from an EMBL/GenBank/DDBJ whole genome shotgun (WGS) entry which is preliminary data.</text>
</comment>
<dbReference type="Pfam" id="PF20463">
    <property type="entry name" value="PDH_C"/>
    <property type="match status" value="1"/>
</dbReference>
<evidence type="ECO:0000256" key="2">
    <source>
        <dbReference type="ARBA" id="ARBA00023002"/>
    </source>
</evidence>
<dbReference type="RefSeq" id="WP_177719198.1">
    <property type="nucleotide sequence ID" value="NZ_JACRSQ010000001.1"/>
</dbReference>
<dbReference type="Pfam" id="PF02153">
    <property type="entry name" value="PDH_N"/>
    <property type="match status" value="1"/>
</dbReference>
<comment type="similarity">
    <text evidence="1">Belongs to the prephenate/arogenate dehydrogenase family.</text>
</comment>
<sequence length="310" mass="34619">MKDRQALPALLQGRTVIVGLGLMGASLAKGIKDLSAAAFVAGLDRKEQPIFRGLEEKVLDQGAVLSTQEDSVRSLIQEATLIILSMYPDGILDFVSRYRETFSEGTVLMDICGLKGFFLEEAQRILPEGVEFVGTHPMAGKEKSGYEYGNGEIFLGANFVITPTLHNRRETLDQVRAMARELGFGRIREVEPREHDEVIAYTSHMPHALAAALVNSWLGTEDVISFAGGSFRDVTRVADINSALWAQLFCYNSQALSGELRRFSEILDELAQMVEQKDRPQIEAFLTQAAERKERWNREGDRYDDGSRTR</sequence>
<keyword evidence="2" id="KW-0560">Oxidoreductase</keyword>
<accession>A0A926I0C2</accession>
<dbReference type="GO" id="GO:0070403">
    <property type="term" value="F:NAD+ binding"/>
    <property type="evidence" value="ECO:0007669"/>
    <property type="project" value="InterPro"/>
</dbReference>
<dbReference type="InterPro" id="IPR046825">
    <property type="entry name" value="PDH_C"/>
</dbReference>
<dbReference type="EMBL" id="JACRSQ010000001">
    <property type="protein sequence ID" value="MBC8542060.1"/>
    <property type="molecule type" value="Genomic_DNA"/>
</dbReference>
<dbReference type="InterPro" id="IPR008927">
    <property type="entry name" value="6-PGluconate_DH-like_C_sf"/>
</dbReference>
<proteinExistence type="inferred from homology"/>
<dbReference type="InterPro" id="IPR003099">
    <property type="entry name" value="Prephen_DH"/>
</dbReference>
<comment type="pathway">
    <text evidence="3">Amino-acid biosynthesis.</text>
</comment>
<dbReference type="InterPro" id="IPR050812">
    <property type="entry name" value="Preph/Arog_dehydrog"/>
</dbReference>
<dbReference type="InterPro" id="IPR036291">
    <property type="entry name" value="NAD(P)-bd_dom_sf"/>
</dbReference>
<dbReference type="PANTHER" id="PTHR21363:SF0">
    <property type="entry name" value="PREPHENATE DEHYDROGENASE [NADP(+)]"/>
    <property type="match status" value="1"/>
</dbReference>
<evidence type="ECO:0000313" key="5">
    <source>
        <dbReference type="EMBL" id="MBC8542060.1"/>
    </source>
</evidence>
<keyword evidence="6" id="KW-1185">Reference proteome</keyword>
<dbReference type="InterPro" id="IPR046826">
    <property type="entry name" value="PDH_N"/>
</dbReference>
<dbReference type="GO" id="GO:0008977">
    <property type="term" value="F:prephenate dehydrogenase (NAD+) activity"/>
    <property type="evidence" value="ECO:0007669"/>
    <property type="project" value="InterPro"/>
</dbReference>
<name>A0A926I0C2_9FIRM</name>
<protein>
    <submittedName>
        <fullName evidence="5">Prephenate dehydrogenase</fullName>
    </submittedName>
</protein>
<evidence type="ECO:0000256" key="3">
    <source>
        <dbReference type="ARBA" id="ARBA00029440"/>
    </source>
</evidence>
<dbReference type="Proteomes" id="UP000657006">
    <property type="component" value="Unassembled WGS sequence"/>
</dbReference>
<reference evidence="5" key="1">
    <citation type="submission" date="2020-08" db="EMBL/GenBank/DDBJ databases">
        <title>Genome public.</title>
        <authorList>
            <person name="Liu C."/>
            <person name="Sun Q."/>
        </authorList>
    </citation>
    <scope>NUCLEOTIDE SEQUENCE</scope>
    <source>
        <strain evidence="5">NSJ-32</strain>
    </source>
</reference>